<dbReference type="PaxDb" id="29760-VIT_11s0016g02930.t01"/>
<protein>
    <submittedName>
        <fullName evidence="1">Uncharacterized protein</fullName>
    </submittedName>
</protein>
<dbReference type="Proteomes" id="UP000009183">
    <property type="component" value="Chromosome 11"/>
</dbReference>
<dbReference type="HOGENOM" id="CLU_2089213_0_0_1"/>
<proteinExistence type="predicted"/>
<name>D7TBE5_VITVI</name>
<evidence type="ECO:0000313" key="2">
    <source>
        <dbReference type="Proteomes" id="UP000009183"/>
    </source>
</evidence>
<sequence length="117" mass="13814">MGYQIDTERSIILKKKYNWEPPDMEQNWNEKFFCTSKDRAPNIIIHKKSVVPPPSNGPFSSCTPFFWSIISTQIPKLKENFPRKNEVCNQPPHLKIKAKICKMTQYLQDDKARIDMR</sequence>
<dbReference type="AlphaFoldDB" id="D7TBE5"/>
<keyword evidence="2" id="KW-1185">Reference proteome</keyword>
<dbReference type="EMBL" id="FN595756">
    <property type="protein sequence ID" value="CBI27980.3"/>
    <property type="molecule type" value="Genomic_DNA"/>
</dbReference>
<reference evidence="2" key="1">
    <citation type="journal article" date="2007" name="Nature">
        <title>The grapevine genome sequence suggests ancestral hexaploidization in major angiosperm phyla.</title>
        <authorList>
            <consortium name="The French-Italian Public Consortium for Grapevine Genome Characterization."/>
            <person name="Jaillon O."/>
            <person name="Aury J.-M."/>
            <person name="Noel B."/>
            <person name="Policriti A."/>
            <person name="Clepet C."/>
            <person name="Casagrande A."/>
            <person name="Choisne N."/>
            <person name="Aubourg S."/>
            <person name="Vitulo N."/>
            <person name="Jubin C."/>
            <person name="Vezzi A."/>
            <person name="Legeai F."/>
            <person name="Hugueney P."/>
            <person name="Dasilva C."/>
            <person name="Horner D."/>
            <person name="Mica E."/>
            <person name="Jublot D."/>
            <person name="Poulain J."/>
            <person name="Bruyere C."/>
            <person name="Billault A."/>
            <person name="Segurens B."/>
            <person name="Gouyvenoux M."/>
            <person name="Ugarte E."/>
            <person name="Cattonaro F."/>
            <person name="Anthouard V."/>
            <person name="Vico V."/>
            <person name="Del Fabbro C."/>
            <person name="Alaux M."/>
            <person name="Di Gaspero G."/>
            <person name="Dumas V."/>
            <person name="Felice N."/>
            <person name="Paillard S."/>
            <person name="Juman I."/>
            <person name="Moroldo M."/>
            <person name="Scalabrin S."/>
            <person name="Canaguier A."/>
            <person name="Le Clainche I."/>
            <person name="Malacrida G."/>
            <person name="Durand E."/>
            <person name="Pesole G."/>
            <person name="Laucou V."/>
            <person name="Chatelet P."/>
            <person name="Merdinoglu D."/>
            <person name="Delledonne M."/>
            <person name="Pezzotti M."/>
            <person name="Lecharny A."/>
            <person name="Scarpelli C."/>
            <person name="Artiguenave F."/>
            <person name="Pe M.E."/>
            <person name="Valle G."/>
            <person name="Morgante M."/>
            <person name="Caboche M."/>
            <person name="Adam-Blondon A.-F."/>
            <person name="Weissenbach J."/>
            <person name="Quetier F."/>
            <person name="Wincker P."/>
        </authorList>
    </citation>
    <scope>NUCLEOTIDE SEQUENCE [LARGE SCALE GENOMIC DNA]</scope>
    <source>
        <strain evidence="2">cv. Pinot noir / PN40024</strain>
    </source>
</reference>
<accession>D7TBE5</accession>
<evidence type="ECO:0000313" key="1">
    <source>
        <dbReference type="EMBL" id="CBI27980.3"/>
    </source>
</evidence>
<gene>
    <name evidence="1" type="ordered locus">VIT_11s0016g02930</name>
</gene>
<organism evidence="1 2">
    <name type="scientific">Vitis vinifera</name>
    <name type="common">Grape</name>
    <dbReference type="NCBI Taxonomy" id="29760"/>
    <lineage>
        <taxon>Eukaryota</taxon>
        <taxon>Viridiplantae</taxon>
        <taxon>Streptophyta</taxon>
        <taxon>Embryophyta</taxon>
        <taxon>Tracheophyta</taxon>
        <taxon>Spermatophyta</taxon>
        <taxon>Magnoliopsida</taxon>
        <taxon>eudicotyledons</taxon>
        <taxon>Gunneridae</taxon>
        <taxon>Pentapetalae</taxon>
        <taxon>rosids</taxon>
        <taxon>Vitales</taxon>
        <taxon>Vitaceae</taxon>
        <taxon>Viteae</taxon>
        <taxon>Vitis</taxon>
    </lineage>
</organism>
<dbReference type="InParanoid" id="D7TBE5"/>